<evidence type="ECO:0000313" key="1">
    <source>
        <dbReference type="EMBL" id="KAJ1887927.1"/>
    </source>
</evidence>
<accession>A0ACC1I5I1</accession>
<name>A0ACC1I5I1_9FUNG</name>
<proteinExistence type="predicted"/>
<dbReference type="EMBL" id="JANBPG010001872">
    <property type="protein sequence ID" value="KAJ1887927.1"/>
    <property type="molecule type" value="Genomic_DNA"/>
</dbReference>
<sequence>MPEEINNRIDIEDLCEGLILTASVKSVEDRGYVLNTGFPGDNITAFLPTAAAQAWLDRWMPQSTELKVGQLVEASITNVTDNHRTLRVTLDPTVVGQSLVKDTYRTMASVQPGQLVSANIMKIWDRGLSMRFMGFYDCTADLTGIGMLDARDSKDVEKSFKLGQTISVRVVYVSLTAAAKIIIVSALPHITAFTPRPALTCFELPEAARLATGISDTEFVPGTDEKLWPIPYGTVINDCVVANIVSNLGLVLQIPGALSVRAFVPAAYLVEDGDAAPTLNRHIGRFRIDTRHRARVIGYDAMDAVIRVSLRPSVVDEKYFTIDDVFPGAIINGAVKRLLDKGAEVVISSNLIGFVHKQELSDTKLKHPELQFKAEKKVTCRVLKILHEKRSVLLTCRKSLVQSKLPTVFGYTEAEGAVPGTITMATVDRLVAGGAVINFYQGAHGFVPTGTKQLAVGQAVKCRILSANAEKRRISATLDVDENSELSELVDRSKIRANNEFSTDLSQVTTGQVVGGSVTRVADGYITVRLDGSNLRASMSVAHLSDHRGTILDKIVARTIEGTHLPELVITSIVEKKGRIAVSAKPALIKAAKAGNLPATANDITVGQTMVGWISNTATFGVFVNFPGMITALAPLDMLADRYVAAPSDLFSKDQTVIASVVGIDESKDGNKVRVALKSSVVDTAATGFLSAADYLLGYFNEIESAAGSSAFDCIGAQALVTVKQKHPYGLVVSPASGGKLPESSSGFITINQAKDRIDECSEGTTVAACVLDVDAEKNIVDFSLRSVLVSEASGLEDASKANGSVSADKKMAKLQAKIDAKIDTSRKGLQEAVKKSQETQLVIEIVKEDYLVLSMPLFGNSIAFAATKSYNDCSKPFMRFKVGQRLNGTPVRAAAEGKRTLVLLQRGSDRLSEESSGNGDKAKRAAVKPVDSAINFFEDYQPGVMTKAIVSGIKGGQANLNLASNVKGRLHITELLDDYAAVAEAKSPADVFAAAGVCVGMTIDVKVLGWHDAKVYKFLPITHRASPMKTVIETTVKPSEMATKSGKVLTNGIRLATPKTIAAGQVIHGFVKGILEASGSRTASVMVILGLSLIGYMPILAATSSYKVATHPGRFFIPGMPIEVQVAAVDSNGKSVTVVPHGNYIANVEKPLSSIKQLVPGARVVTSVTAINPSAIFTGFSLVLTEGEDKLPRLVHVHGNVSQFDISDKLTATPFKDFTKGKLLDAVVVSVENSETPENMKAILSLRQSALTPEKYTPSDIADPVIGSAADVAHGQIVRGFIKQTSEIGCFIVIGRNMSGRAIISELSDEYVRDVKAAFPPGKFVTAAVIDSNHSANKISLSLRASRVGGIAGTDGDKLRRLDQINVGETLKGTITRIEDYGVFIKPDNSFVTGLCYLREIADSDVPVNPKTLYELGDRVLAKVLKVDASANRLALGLKASYFAKEDGDDSDDEDDEVEESDDEDEASDAESADEDAESDEEEEEDDDENMNDSDVIVPDSDSDAESGSDSDSDSDVEMEDVSKPALAVSGGFQWEEDSNDEAERDSAAGSDSDSDDSSDNEDDEAQQQKKKTKRSKLQKISQDITAELSEQAPTSSSHFERLIVGSPNSSFVWLQFMAYYLGLSEVDQARAVAERALKTISPSEEQEKMNVWVALLNLEHRFGTKSTLDE</sequence>
<evidence type="ECO:0000313" key="2">
    <source>
        <dbReference type="Proteomes" id="UP001150581"/>
    </source>
</evidence>
<reference evidence="1" key="1">
    <citation type="submission" date="2022-07" db="EMBL/GenBank/DDBJ databases">
        <title>Phylogenomic reconstructions and comparative analyses of Kickxellomycotina fungi.</title>
        <authorList>
            <person name="Reynolds N.K."/>
            <person name="Stajich J.E."/>
            <person name="Barry K."/>
            <person name="Grigoriev I.V."/>
            <person name="Crous P."/>
            <person name="Smith M.E."/>
        </authorList>
    </citation>
    <scope>NUCLEOTIDE SEQUENCE</scope>
    <source>
        <strain evidence="1">Benny 63K</strain>
    </source>
</reference>
<protein>
    <submittedName>
        <fullName evidence="1">rRNA biogenesis protein rrp5</fullName>
    </submittedName>
</protein>
<dbReference type="Proteomes" id="UP001150581">
    <property type="component" value="Unassembled WGS sequence"/>
</dbReference>
<feature type="non-terminal residue" evidence="1">
    <location>
        <position position="1672"/>
    </location>
</feature>
<comment type="caution">
    <text evidence="1">The sequence shown here is derived from an EMBL/GenBank/DDBJ whole genome shotgun (WGS) entry which is preliminary data.</text>
</comment>
<keyword evidence="2" id="KW-1185">Reference proteome</keyword>
<gene>
    <name evidence="1" type="primary">RRP5_1</name>
    <name evidence="1" type="ORF">LPJ66_008842</name>
</gene>
<organism evidence="1 2">
    <name type="scientific">Kickxella alabastrina</name>
    <dbReference type="NCBI Taxonomy" id="61397"/>
    <lineage>
        <taxon>Eukaryota</taxon>
        <taxon>Fungi</taxon>
        <taxon>Fungi incertae sedis</taxon>
        <taxon>Zoopagomycota</taxon>
        <taxon>Kickxellomycotina</taxon>
        <taxon>Kickxellomycetes</taxon>
        <taxon>Kickxellales</taxon>
        <taxon>Kickxellaceae</taxon>
        <taxon>Kickxella</taxon>
    </lineage>
</organism>